<dbReference type="PROSITE" id="PS50110">
    <property type="entry name" value="RESPONSE_REGULATORY"/>
    <property type="match status" value="1"/>
</dbReference>
<dbReference type="GO" id="GO:0003677">
    <property type="term" value="F:DNA binding"/>
    <property type="evidence" value="ECO:0007669"/>
    <property type="project" value="InterPro"/>
</dbReference>
<dbReference type="Gene3D" id="3.40.50.2300">
    <property type="match status" value="1"/>
</dbReference>
<dbReference type="InterPro" id="IPR001789">
    <property type="entry name" value="Sig_transdc_resp-reg_receiver"/>
</dbReference>
<evidence type="ECO:0000259" key="5">
    <source>
        <dbReference type="PROSITE" id="PS50930"/>
    </source>
</evidence>
<dbReference type="GO" id="GO:0000156">
    <property type="term" value="F:phosphorelay response regulator activity"/>
    <property type="evidence" value="ECO:0007669"/>
    <property type="project" value="InterPro"/>
</dbReference>
<dbReference type="SMART" id="SM00448">
    <property type="entry name" value="REC"/>
    <property type="match status" value="1"/>
</dbReference>
<evidence type="ECO:0000256" key="3">
    <source>
        <dbReference type="PROSITE-ProRule" id="PRU00169"/>
    </source>
</evidence>
<accession>A0A6L5XZQ8</accession>
<dbReference type="PROSITE" id="PS50930">
    <property type="entry name" value="HTH_LYTTR"/>
    <property type="match status" value="1"/>
</dbReference>
<gene>
    <name evidence="6" type="ORF">FYJ58_05920</name>
</gene>
<dbReference type="Proteomes" id="UP000482209">
    <property type="component" value="Unassembled WGS sequence"/>
</dbReference>
<comment type="caution">
    <text evidence="6">The sequence shown here is derived from an EMBL/GenBank/DDBJ whole genome shotgun (WGS) entry which is preliminary data.</text>
</comment>
<dbReference type="PANTHER" id="PTHR37299">
    <property type="entry name" value="TRANSCRIPTIONAL REGULATOR-RELATED"/>
    <property type="match status" value="1"/>
</dbReference>
<dbReference type="PANTHER" id="PTHR37299:SF1">
    <property type="entry name" value="STAGE 0 SPORULATION PROTEIN A HOMOLOG"/>
    <property type="match status" value="1"/>
</dbReference>
<reference evidence="6 7" key="1">
    <citation type="submission" date="2019-08" db="EMBL/GenBank/DDBJ databases">
        <title>In-depth cultivation of the pig gut microbiome towards novel bacterial diversity and tailored functional studies.</title>
        <authorList>
            <person name="Wylensek D."/>
            <person name="Hitch T.C.A."/>
            <person name="Clavel T."/>
        </authorList>
    </citation>
    <scope>NUCLEOTIDE SEQUENCE [LARGE SCALE GENOMIC DNA]</scope>
    <source>
        <strain evidence="6 7">WCA-693-APC-MOT-I</strain>
    </source>
</reference>
<dbReference type="EMBL" id="VUMT01000007">
    <property type="protein sequence ID" value="MSS63413.1"/>
    <property type="molecule type" value="Genomic_DNA"/>
</dbReference>
<name>A0A6L5XZQ8_9FIRM</name>
<keyword evidence="7" id="KW-1185">Reference proteome</keyword>
<protein>
    <recommendedName>
        <fullName evidence="1">Stage 0 sporulation protein A homolog</fullName>
    </recommendedName>
</protein>
<dbReference type="Gene3D" id="2.40.50.1020">
    <property type="entry name" value="LytTr DNA-binding domain"/>
    <property type="match status" value="1"/>
</dbReference>
<sequence>MKVAVCDDDCYVLAILEKFFGKYKNRQEESISRRYFINENELLFYLEEKQDLDIILLAVNTPRIDGFTIAEKIRRKDKRVKIIFLASLIHCAVEGYKYNAIDFLMKPLKYSKFEESLNRAVEQIYEEDSNYFLEKVDSEIYKIYFSDIIFIETYNRNTMIHTSKKDILSYKTLKKHEEVLDSRFFRCHIAYLINLDKINEIKTRDILLENNYSVPYSKHRKNQLMSEITLYYGEKL</sequence>
<evidence type="ECO:0000256" key="2">
    <source>
        <dbReference type="ARBA" id="ARBA00024867"/>
    </source>
</evidence>
<feature type="domain" description="Response regulatory" evidence="4">
    <location>
        <begin position="2"/>
        <end position="121"/>
    </location>
</feature>
<dbReference type="AlphaFoldDB" id="A0A6L5XZQ8"/>
<comment type="function">
    <text evidence="2">May play the central regulatory role in sporulation. It may be an element of the effector pathway responsible for the activation of sporulation genes in response to nutritional stress. Spo0A may act in concert with spo0H (a sigma factor) to control the expression of some genes that are critical to the sporulation process.</text>
</comment>
<feature type="domain" description="HTH LytTR-type" evidence="5">
    <location>
        <begin position="132"/>
        <end position="230"/>
    </location>
</feature>
<dbReference type="Pfam" id="PF04397">
    <property type="entry name" value="LytTR"/>
    <property type="match status" value="1"/>
</dbReference>
<dbReference type="SMART" id="SM00850">
    <property type="entry name" value="LytTR"/>
    <property type="match status" value="1"/>
</dbReference>
<evidence type="ECO:0000313" key="7">
    <source>
        <dbReference type="Proteomes" id="UP000482209"/>
    </source>
</evidence>
<dbReference type="RefSeq" id="WP_154518698.1">
    <property type="nucleotide sequence ID" value="NZ_VUMT01000007.1"/>
</dbReference>
<evidence type="ECO:0000256" key="1">
    <source>
        <dbReference type="ARBA" id="ARBA00018672"/>
    </source>
</evidence>
<evidence type="ECO:0000259" key="4">
    <source>
        <dbReference type="PROSITE" id="PS50110"/>
    </source>
</evidence>
<organism evidence="6 7">
    <name type="scientific">Velocimicrobium porci</name>
    <dbReference type="NCBI Taxonomy" id="2606634"/>
    <lineage>
        <taxon>Bacteria</taxon>
        <taxon>Bacillati</taxon>
        <taxon>Bacillota</taxon>
        <taxon>Clostridia</taxon>
        <taxon>Lachnospirales</taxon>
        <taxon>Lachnospiraceae</taxon>
        <taxon>Velocimicrobium</taxon>
    </lineage>
</organism>
<dbReference type="InterPro" id="IPR011006">
    <property type="entry name" value="CheY-like_superfamily"/>
</dbReference>
<dbReference type="Pfam" id="PF00072">
    <property type="entry name" value="Response_reg"/>
    <property type="match status" value="1"/>
</dbReference>
<evidence type="ECO:0000313" key="6">
    <source>
        <dbReference type="EMBL" id="MSS63413.1"/>
    </source>
</evidence>
<dbReference type="SUPFAM" id="SSF52172">
    <property type="entry name" value="CheY-like"/>
    <property type="match status" value="1"/>
</dbReference>
<dbReference type="InterPro" id="IPR007492">
    <property type="entry name" value="LytTR_DNA-bd_dom"/>
</dbReference>
<proteinExistence type="predicted"/>
<comment type="caution">
    <text evidence="3">Lacks conserved residue(s) required for the propagation of feature annotation.</text>
</comment>
<dbReference type="InterPro" id="IPR046947">
    <property type="entry name" value="LytR-like"/>
</dbReference>